<keyword evidence="3" id="KW-0418">Kinase</keyword>
<evidence type="ECO:0000256" key="2">
    <source>
        <dbReference type="ARBA" id="ARBA00022741"/>
    </source>
</evidence>
<protein>
    <recommendedName>
        <fullName evidence="1">aspartate kinase</fullName>
        <ecNumber evidence="1">2.7.2.4</ecNumber>
    </recommendedName>
</protein>
<evidence type="ECO:0000313" key="7">
    <source>
        <dbReference type="Proteomes" id="UP001149411"/>
    </source>
</evidence>
<dbReference type="PROSITE" id="PS51671">
    <property type="entry name" value="ACT"/>
    <property type="match status" value="1"/>
</dbReference>
<evidence type="ECO:0000259" key="5">
    <source>
        <dbReference type="PROSITE" id="PS51671"/>
    </source>
</evidence>
<evidence type="ECO:0000313" key="6">
    <source>
        <dbReference type="EMBL" id="MCX2819757.1"/>
    </source>
</evidence>
<accession>A0A9Q4GHD9</accession>
<comment type="caution">
    <text evidence="6">The sequence shown here is derived from an EMBL/GenBank/DDBJ whole genome shotgun (WGS) entry which is preliminary data.</text>
</comment>
<evidence type="ECO:0000256" key="3">
    <source>
        <dbReference type="ARBA" id="ARBA00022777"/>
    </source>
</evidence>
<dbReference type="InterPro" id="IPR054352">
    <property type="entry name" value="ACT_Aspartokinase"/>
</dbReference>
<dbReference type="InterPro" id="IPR045865">
    <property type="entry name" value="ACT-like_dom_sf"/>
</dbReference>
<dbReference type="AlphaFoldDB" id="A0A9Q4GHD9"/>
<dbReference type="Gene3D" id="3.30.2130.10">
    <property type="entry name" value="VC0802-like"/>
    <property type="match status" value="1"/>
</dbReference>
<feature type="domain" description="ACT" evidence="5">
    <location>
        <begin position="147"/>
        <end position="206"/>
    </location>
</feature>
<dbReference type="EMBL" id="RKLV01000011">
    <property type="protein sequence ID" value="MCX2819757.1"/>
    <property type="molecule type" value="Genomic_DNA"/>
</dbReference>
<name>A0A9Q4GHD9_9EURY</name>
<reference evidence="6" key="1">
    <citation type="submission" date="2022-09" db="EMBL/GenBank/DDBJ databases">
        <title>Haloadaptaus new haloarchaeum isolated from saline soil.</title>
        <authorList>
            <person name="Duran-Viseras A."/>
            <person name="Sanchez-Porro C."/>
            <person name="Ventosa A."/>
        </authorList>
    </citation>
    <scope>NUCLEOTIDE SEQUENCE</scope>
    <source>
        <strain evidence="6">F3-133</strain>
    </source>
</reference>
<dbReference type="RefSeq" id="WP_266088316.1">
    <property type="nucleotide sequence ID" value="NZ_RKLV01000011.1"/>
</dbReference>
<keyword evidence="4" id="KW-0067">ATP-binding</keyword>
<dbReference type="InterPro" id="IPR055945">
    <property type="entry name" value="DUF7523"/>
</dbReference>
<dbReference type="SUPFAM" id="SSF55021">
    <property type="entry name" value="ACT-like"/>
    <property type="match status" value="1"/>
</dbReference>
<dbReference type="Pfam" id="PF24367">
    <property type="entry name" value="DUF7523"/>
    <property type="match status" value="1"/>
</dbReference>
<keyword evidence="2" id="KW-0547">Nucleotide-binding</keyword>
<evidence type="ECO:0000256" key="4">
    <source>
        <dbReference type="ARBA" id="ARBA00022840"/>
    </source>
</evidence>
<keyword evidence="3" id="KW-0808">Transferase</keyword>
<proteinExistence type="predicted"/>
<dbReference type="EC" id="2.7.2.4" evidence="1"/>
<sequence>MSLAQECRDTVSRYPFILDGLREGVVNYRAVARRVKPEVEETVGDEVDIEAVTTAVRRYGEELQEEDGDDGARSVLADSRVSLRGNVVSITATEYGDLPDVGGFVHLVRGRDYTTVVVDNEGADEVAEAVEGDVVERLDDLTCITVESPGEIVDVPGVLTRMVSRFSSEEINIVDITSCYTETIIVVEKRDAVKALETLEETFDSA</sequence>
<dbReference type="Proteomes" id="UP001149411">
    <property type="component" value="Unassembled WGS sequence"/>
</dbReference>
<dbReference type="Pfam" id="PF22468">
    <property type="entry name" value="ACT_9"/>
    <property type="match status" value="1"/>
</dbReference>
<dbReference type="InterPro" id="IPR002912">
    <property type="entry name" value="ACT_dom"/>
</dbReference>
<gene>
    <name evidence="6" type="ORF">EGH25_10395</name>
</gene>
<evidence type="ECO:0000256" key="1">
    <source>
        <dbReference type="ARBA" id="ARBA00013059"/>
    </source>
</evidence>
<keyword evidence="7" id="KW-1185">Reference proteome</keyword>
<organism evidence="6 7">
    <name type="scientific">Halorutilus salinus</name>
    <dbReference type="NCBI Taxonomy" id="2487751"/>
    <lineage>
        <taxon>Archaea</taxon>
        <taxon>Methanobacteriati</taxon>
        <taxon>Methanobacteriota</taxon>
        <taxon>Stenosarchaea group</taxon>
        <taxon>Halobacteria</taxon>
        <taxon>Halorutilales</taxon>
        <taxon>Halorutilaceae</taxon>
        <taxon>Halorutilus</taxon>
    </lineage>
</organism>